<dbReference type="Pfam" id="PF01408">
    <property type="entry name" value="GFO_IDH_MocA"/>
    <property type="match status" value="1"/>
</dbReference>
<feature type="domain" description="Gfo/Idh/MocA-like oxidoreductase N-terminal" evidence="3">
    <location>
        <begin position="9"/>
        <end position="124"/>
    </location>
</feature>
<dbReference type="GO" id="GO:0000166">
    <property type="term" value="F:nucleotide binding"/>
    <property type="evidence" value="ECO:0007669"/>
    <property type="project" value="InterPro"/>
</dbReference>
<evidence type="ECO:0000259" key="4">
    <source>
        <dbReference type="Pfam" id="PF02894"/>
    </source>
</evidence>
<dbReference type="InterPro" id="IPR000683">
    <property type="entry name" value="Gfo/Idh/MocA-like_OxRdtase_N"/>
</dbReference>
<evidence type="ECO:0000256" key="1">
    <source>
        <dbReference type="ARBA" id="ARBA00010928"/>
    </source>
</evidence>
<proteinExistence type="inferred from homology"/>
<dbReference type="EMBL" id="SNRY01002976">
    <property type="protein sequence ID" value="KAA6322716.1"/>
    <property type="molecule type" value="Genomic_DNA"/>
</dbReference>
<dbReference type="InterPro" id="IPR036291">
    <property type="entry name" value="NAD(P)-bd_dom_sf"/>
</dbReference>
<reference evidence="5" key="1">
    <citation type="submission" date="2019-03" db="EMBL/GenBank/DDBJ databases">
        <title>Single cell metagenomics reveals metabolic interactions within the superorganism composed of flagellate Streblomastix strix and complex community of Bacteroidetes bacteria on its surface.</title>
        <authorList>
            <person name="Treitli S.C."/>
            <person name="Kolisko M."/>
            <person name="Husnik F."/>
            <person name="Keeling P."/>
            <person name="Hampl V."/>
        </authorList>
    </citation>
    <scope>NUCLEOTIDE SEQUENCE</scope>
    <source>
        <strain evidence="5">STM</strain>
    </source>
</reference>
<dbReference type="PANTHER" id="PTHR43708">
    <property type="entry name" value="CONSERVED EXPRESSED OXIDOREDUCTASE (EUROFUNG)"/>
    <property type="match status" value="1"/>
</dbReference>
<dbReference type="Pfam" id="PF02894">
    <property type="entry name" value="GFO_IDH_MocA_C"/>
    <property type="match status" value="1"/>
</dbReference>
<keyword evidence="2 5" id="KW-0560">Oxidoreductase</keyword>
<protein>
    <submittedName>
        <fullName evidence="5">Scyllo-inositol 2-dehydrogenase (NADP(+))</fullName>
        <ecNumber evidence="5">1.1.1.371</ecNumber>
    </submittedName>
</protein>
<dbReference type="InterPro" id="IPR004104">
    <property type="entry name" value="Gfo/Idh/MocA-like_OxRdtase_C"/>
</dbReference>
<organism evidence="5">
    <name type="scientific">termite gut metagenome</name>
    <dbReference type="NCBI Taxonomy" id="433724"/>
    <lineage>
        <taxon>unclassified sequences</taxon>
        <taxon>metagenomes</taxon>
        <taxon>organismal metagenomes</taxon>
    </lineage>
</organism>
<gene>
    <name evidence="5" type="ORF">EZS27_027769</name>
</gene>
<feature type="domain" description="Gfo/Idh/MocA-like oxidoreductase C-terminal" evidence="4">
    <location>
        <begin position="137"/>
        <end position="339"/>
    </location>
</feature>
<dbReference type="AlphaFoldDB" id="A0A5J4QLE3"/>
<evidence type="ECO:0000259" key="3">
    <source>
        <dbReference type="Pfam" id="PF01408"/>
    </source>
</evidence>
<comment type="caution">
    <text evidence="5">The sequence shown here is derived from an EMBL/GenBank/DDBJ whole genome shotgun (WGS) entry which is preliminary data.</text>
</comment>
<dbReference type="GO" id="GO:0102497">
    <property type="term" value="F:scyllo-inositol dehydrogenase (NADP+) activity"/>
    <property type="evidence" value="ECO:0007669"/>
    <property type="project" value="UniProtKB-EC"/>
</dbReference>
<dbReference type="SUPFAM" id="SSF51735">
    <property type="entry name" value="NAD(P)-binding Rossmann-fold domains"/>
    <property type="match status" value="1"/>
</dbReference>
<accession>A0A5J4QLE3</accession>
<evidence type="ECO:0000313" key="5">
    <source>
        <dbReference type="EMBL" id="KAA6322716.1"/>
    </source>
</evidence>
<dbReference type="Gene3D" id="3.30.360.10">
    <property type="entry name" value="Dihydrodipicolinate Reductase, domain 2"/>
    <property type="match status" value="1"/>
</dbReference>
<comment type="similarity">
    <text evidence="1">Belongs to the Gfo/Idh/MocA family.</text>
</comment>
<dbReference type="InterPro" id="IPR051317">
    <property type="entry name" value="Gfo/Idh/MocA_oxidoreduct"/>
</dbReference>
<evidence type="ECO:0000256" key="2">
    <source>
        <dbReference type="ARBA" id="ARBA00023002"/>
    </source>
</evidence>
<name>A0A5J4QLE3_9ZZZZ</name>
<dbReference type="EC" id="1.1.1.371" evidence="5"/>
<dbReference type="PANTHER" id="PTHR43708:SF5">
    <property type="entry name" value="CONSERVED EXPRESSED OXIDOREDUCTASE (EUROFUNG)-RELATED"/>
    <property type="match status" value="1"/>
</dbReference>
<sequence>MSDFSKTIHVGLLAYGMSGKIFHAPFIDKHKGFNLYAITERNTKKAQKEYPQLISYNSVDELLNDAAIELVIINTPNCLHYEHAKAALLKGKHILVEKPFTANRKQAEELFKLADEQGKEVLVYQNRRWDSDYLSAKEVIESGKLGKLNEVHIRYDRYRTAIGVKTFKELPVEASGLQFDLGPHLLDHVISLFGKPLSYRKVLGRNRKNTQVDDYFFTQMTYPNSLNVTVTASLLVPNPQPAFILHGCEGTYMKHRTDIQEEQLYKGIKPGDAGYGIEPPEKQGILTLIDNDGVKTEHYIPSKPSNYLGLFDAVYQTIVFQKPYPIKREEILTQLEILES</sequence>
<dbReference type="Gene3D" id="3.40.50.720">
    <property type="entry name" value="NAD(P)-binding Rossmann-like Domain"/>
    <property type="match status" value="1"/>
</dbReference>
<dbReference type="SUPFAM" id="SSF55347">
    <property type="entry name" value="Glyceraldehyde-3-phosphate dehydrogenase-like, C-terminal domain"/>
    <property type="match status" value="1"/>
</dbReference>